<sequence>MQGLYNILSYSIGYQLWFYLYQPIMVTIYPHANFILELHWSASKSQFSGIGEIYVYPKFGLQYLYFQVP</sequence>
<proteinExistence type="predicted"/>
<comment type="caution">
    <text evidence="1">The sequence shown here is derived from an EMBL/GenBank/DDBJ whole genome shotgun (WGS) entry which is preliminary data.</text>
</comment>
<reference evidence="1" key="1">
    <citation type="submission" date="2018-07" db="EMBL/GenBank/DDBJ databases">
        <authorList>
            <person name="Ashton P.M."/>
            <person name="Dallman T."/>
            <person name="Nair S."/>
            <person name="De Pinna E."/>
            <person name="Peters T."/>
            <person name="Grant K."/>
        </authorList>
    </citation>
    <scope>NUCLEOTIDE SEQUENCE [LARGE SCALE GENOMIC DNA]</scope>
    <source>
        <strain evidence="1">157339</strain>
    </source>
</reference>
<dbReference type="AlphaFoldDB" id="A0A3R0YGW6"/>
<protein>
    <submittedName>
        <fullName evidence="1">Uncharacterized protein</fullName>
    </submittedName>
</protein>
<organism evidence="1">
    <name type="scientific">Salmonella enterica I</name>
    <dbReference type="NCBI Taxonomy" id="59201"/>
    <lineage>
        <taxon>Bacteria</taxon>
        <taxon>Pseudomonadati</taxon>
        <taxon>Pseudomonadota</taxon>
        <taxon>Gammaproteobacteria</taxon>
        <taxon>Enterobacterales</taxon>
        <taxon>Enterobacteriaceae</taxon>
        <taxon>Salmonella</taxon>
    </lineage>
</organism>
<dbReference type="Proteomes" id="UP000885374">
    <property type="component" value="Unassembled WGS sequence"/>
</dbReference>
<gene>
    <name evidence="1" type="ORF">DRU74_17170</name>
</gene>
<evidence type="ECO:0000313" key="1">
    <source>
        <dbReference type="EMBL" id="MLU98437.1"/>
    </source>
</evidence>
<accession>A0A3R0YGW6</accession>
<name>A0A3R0YGW6_SALET</name>
<dbReference type="EMBL" id="RVHM01000022">
    <property type="protein sequence ID" value="MLU98437.1"/>
    <property type="molecule type" value="Genomic_DNA"/>
</dbReference>